<reference evidence="5" key="1">
    <citation type="submission" date="2017-08" db="EMBL/GenBank/DDBJ databases">
        <authorList>
            <person name="Brisse S."/>
        </authorList>
    </citation>
    <scope>NUCLEOTIDE SEQUENCE [LARGE SCALE GENOMIC DNA]</scope>
    <source>
        <strain evidence="5">06D021</strain>
    </source>
</reference>
<proteinExistence type="predicted"/>
<keyword evidence="1" id="KW-0540">Nuclease</keyword>
<feature type="domain" description="Exonuclease" evidence="3">
    <location>
        <begin position="7"/>
        <end position="180"/>
    </location>
</feature>
<evidence type="ECO:0000259" key="3">
    <source>
        <dbReference type="SMART" id="SM00479"/>
    </source>
</evidence>
<dbReference type="GO" id="GO:0004527">
    <property type="term" value="F:exonuclease activity"/>
    <property type="evidence" value="ECO:0007669"/>
    <property type="project" value="UniProtKB-KW"/>
</dbReference>
<dbReference type="EMBL" id="FZTC01000026">
    <property type="protein sequence ID" value="SNU37177.1"/>
    <property type="molecule type" value="Genomic_DNA"/>
</dbReference>
<organism evidence="4 5">
    <name type="scientific">Klebsiella grimontii</name>
    <dbReference type="NCBI Taxonomy" id="2058152"/>
    <lineage>
        <taxon>Bacteria</taxon>
        <taxon>Pseudomonadati</taxon>
        <taxon>Pseudomonadota</taxon>
        <taxon>Gammaproteobacteria</taxon>
        <taxon>Enterobacterales</taxon>
        <taxon>Enterobacteriaceae</taxon>
        <taxon>Klebsiella/Raoultella group</taxon>
        <taxon>Klebsiella</taxon>
    </lineage>
</organism>
<dbReference type="RefSeq" id="WP_098141116.1">
    <property type="nucleotide sequence ID" value="NZ_CABGWT010000017.1"/>
</dbReference>
<evidence type="ECO:0000313" key="5">
    <source>
        <dbReference type="Proteomes" id="UP000220639"/>
    </source>
</evidence>
<dbReference type="SMART" id="SM00479">
    <property type="entry name" value="EXOIII"/>
    <property type="match status" value="1"/>
</dbReference>
<dbReference type="GO" id="GO:0003676">
    <property type="term" value="F:nucleic acid binding"/>
    <property type="evidence" value="ECO:0007669"/>
    <property type="project" value="InterPro"/>
</dbReference>
<dbReference type="InterPro" id="IPR036397">
    <property type="entry name" value="RNaseH_sf"/>
</dbReference>
<dbReference type="GO" id="GO:0006259">
    <property type="term" value="P:DNA metabolic process"/>
    <property type="evidence" value="ECO:0007669"/>
    <property type="project" value="UniProtKB-ARBA"/>
</dbReference>
<dbReference type="AlphaFoldDB" id="A0A285B877"/>
<evidence type="ECO:0000256" key="2">
    <source>
        <dbReference type="ARBA" id="ARBA00022839"/>
    </source>
</evidence>
<keyword evidence="2" id="KW-0269">Exonuclease</keyword>
<evidence type="ECO:0000313" key="4">
    <source>
        <dbReference type="EMBL" id="SNU37177.1"/>
    </source>
</evidence>
<keyword evidence="2" id="KW-0378">Hydrolase</keyword>
<evidence type="ECO:0000256" key="1">
    <source>
        <dbReference type="ARBA" id="ARBA00022722"/>
    </source>
</evidence>
<accession>A0A285B877</accession>
<sequence>MTVKKEIFISVDIEASGPVPGKYSLLSIGACLVSDTNVNFSCELKPTTSEFIPAALEITGLTLEELEDRGLPPQEAMLAFKQWIDQVTSSDDIPIFVGLNAPFDWSFINYYFHVYLGENPFGFSALDIKALFMGRLATSWSESKSSHMTKVLDVPMTANHNALKDAIFQANLFKAVIKFK</sequence>
<dbReference type="SUPFAM" id="SSF53098">
    <property type="entry name" value="Ribonuclease H-like"/>
    <property type="match status" value="1"/>
</dbReference>
<dbReference type="Proteomes" id="UP000220639">
    <property type="component" value="Unassembled WGS sequence"/>
</dbReference>
<dbReference type="CDD" id="cd06127">
    <property type="entry name" value="DEDDh"/>
    <property type="match status" value="1"/>
</dbReference>
<dbReference type="Pfam" id="PF00929">
    <property type="entry name" value="RNase_T"/>
    <property type="match status" value="1"/>
</dbReference>
<dbReference type="InterPro" id="IPR013520">
    <property type="entry name" value="Ribonucl_H"/>
</dbReference>
<name>A0A285B877_9ENTR</name>
<dbReference type="Gene3D" id="3.30.420.10">
    <property type="entry name" value="Ribonuclease H-like superfamily/Ribonuclease H"/>
    <property type="match status" value="1"/>
</dbReference>
<dbReference type="InterPro" id="IPR012337">
    <property type="entry name" value="RNaseH-like_sf"/>
</dbReference>
<gene>
    <name evidence="4" type="ORF">KOSB73_320015</name>
</gene>
<protein>
    <recommendedName>
        <fullName evidence="3">Exonuclease domain-containing protein</fullName>
    </recommendedName>
</protein>